<dbReference type="EMBL" id="CP000875">
    <property type="protein sequence ID" value="ABX06923.1"/>
    <property type="molecule type" value="Genomic_DNA"/>
</dbReference>
<reference evidence="1 2" key="1">
    <citation type="journal article" date="2011" name="Stand. Genomic Sci.">
        <title>Complete genome sequence of the filamentous gliding predatory bacterium Herpetosiphon aurantiacus type strain (114-95(T)).</title>
        <authorList>
            <person name="Kiss H."/>
            <person name="Nett M."/>
            <person name="Domin N."/>
            <person name="Martin K."/>
            <person name="Maresca J.A."/>
            <person name="Copeland A."/>
            <person name="Lapidus A."/>
            <person name="Lucas S."/>
            <person name="Berry K.W."/>
            <person name="Glavina Del Rio T."/>
            <person name="Dalin E."/>
            <person name="Tice H."/>
            <person name="Pitluck S."/>
            <person name="Richardson P."/>
            <person name="Bruce D."/>
            <person name="Goodwin L."/>
            <person name="Han C."/>
            <person name="Detter J.C."/>
            <person name="Schmutz J."/>
            <person name="Brettin T."/>
            <person name="Land M."/>
            <person name="Hauser L."/>
            <person name="Kyrpides N.C."/>
            <person name="Ivanova N."/>
            <person name="Goker M."/>
            <person name="Woyke T."/>
            <person name="Klenk H.P."/>
            <person name="Bryant D.A."/>
        </authorList>
    </citation>
    <scope>NUCLEOTIDE SEQUENCE [LARGE SCALE GENOMIC DNA]</scope>
    <source>
        <strain evidence="2">ATCC 23779 / DSM 785 / 114-95</strain>
    </source>
</reference>
<dbReference type="BioCyc" id="HAUR316274:GHYA-4343-MONOMER"/>
<keyword evidence="2" id="KW-1185">Reference proteome</keyword>
<dbReference type="InParanoid" id="A9AY41"/>
<dbReference type="KEGG" id="hau:Haur_4291"/>
<accession>A9AY41</accession>
<dbReference type="Proteomes" id="UP000000787">
    <property type="component" value="Chromosome"/>
</dbReference>
<dbReference type="STRING" id="316274.Haur_4291"/>
<dbReference type="HOGENOM" id="CLU_2479074_0_0_0"/>
<dbReference type="AlphaFoldDB" id="A9AY41"/>
<evidence type="ECO:0000313" key="2">
    <source>
        <dbReference type="Proteomes" id="UP000000787"/>
    </source>
</evidence>
<protein>
    <submittedName>
        <fullName evidence="1">Uncharacterized protein</fullName>
    </submittedName>
</protein>
<gene>
    <name evidence="1" type="ordered locus">Haur_4291</name>
</gene>
<sequence>MLVLLRSLHGHSTILATAPSELHGQMINCKKGDHSTCSWRIDWELRFSTSAWQHLDRERLTVKSPRPLVCNGALMRVEDLCKIAASN</sequence>
<evidence type="ECO:0000313" key="1">
    <source>
        <dbReference type="EMBL" id="ABX06923.1"/>
    </source>
</evidence>
<name>A9AY41_HERA2</name>
<proteinExistence type="predicted"/>
<organism evidence="1 2">
    <name type="scientific">Herpetosiphon aurantiacus (strain ATCC 23779 / DSM 785 / 114-95)</name>
    <dbReference type="NCBI Taxonomy" id="316274"/>
    <lineage>
        <taxon>Bacteria</taxon>
        <taxon>Bacillati</taxon>
        <taxon>Chloroflexota</taxon>
        <taxon>Chloroflexia</taxon>
        <taxon>Herpetosiphonales</taxon>
        <taxon>Herpetosiphonaceae</taxon>
        <taxon>Herpetosiphon</taxon>
    </lineage>
</organism>